<dbReference type="EMBL" id="VSSQ01040860">
    <property type="protein sequence ID" value="MPM94181.1"/>
    <property type="molecule type" value="Genomic_DNA"/>
</dbReference>
<organism evidence="1">
    <name type="scientific">bioreactor metagenome</name>
    <dbReference type="NCBI Taxonomy" id="1076179"/>
    <lineage>
        <taxon>unclassified sequences</taxon>
        <taxon>metagenomes</taxon>
        <taxon>ecological metagenomes</taxon>
    </lineage>
</organism>
<evidence type="ECO:0000313" key="1">
    <source>
        <dbReference type="EMBL" id="MPM94181.1"/>
    </source>
</evidence>
<name>A0A645DXZ0_9ZZZZ</name>
<protein>
    <submittedName>
        <fullName evidence="1">Uncharacterized protein</fullName>
    </submittedName>
</protein>
<gene>
    <name evidence="1" type="ORF">SDC9_141326</name>
</gene>
<accession>A0A645DXZ0</accession>
<reference evidence="1" key="1">
    <citation type="submission" date="2019-08" db="EMBL/GenBank/DDBJ databases">
        <authorList>
            <person name="Kucharzyk K."/>
            <person name="Murdoch R.W."/>
            <person name="Higgins S."/>
            <person name="Loffler F."/>
        </authorList>
    </citation>
    <scope>NUCLEOTIDE SEQUENCE</scope>
</reference>
<comment type="caution">
    <text evidence="1">The sequence shown here is derived from an EMBL/GenBank/DDBJ whole genome shotgun (WGS) entry which is preliminary data.</text>
</comment>
<sequence>MYFVLGLDVVGQQVFEKGVAVFFLYVLIGDAGLGAQDQHDTGVFHGSLRHALLQLRFALALRYNAAEILAFVRHRQAAVLRKKFR</sequence>
<proteinExistence type="predicted"/>
<dbReference type="AlphaFoldDB" id="A0A645DXZ0"/>